<evidence type="ECO:0000313" key="2">
    <source>
        <dbReference type="EMBL" id="OZG65333.1"/>
    </source>
</evidence>
<evidence type="ECO:0000313" key="3">
    <source>
        <dbReference type="Proteomes" id="UP000216074"/>
    </source>
</evidence>
<organism evidence="2 3">
    <name type="scientific">Bifidobacterium hapali</name>
    <dbReference type="NCBI Taxonomy" id="1630172"/>
    <lineage>
        <taxon>Bacteria</taxon>
        <taxon>Bacillati</taxon>
        <taxon>Actinomycetota</taxon>
        <taxon>Actinomycetes</taxon>
        <taxon>Bifidobacteriales</taxon>
        <taxon>Bifidobacteriaceae</taxon>
        <taxon>Bifidobacterium</taxon>
    </lineage>
</organism>
<reference evidence="2 3" key="1">
    <citation type="journal article" date="2017" name="BMC Genomics">
        <title>Comparative genomic and phylogenomic analyses of the Bifidobacteriaceae family.</title>
        <authorList>
            <person name="Lugli G.A."/>
            <person name="Milani C."/>
            <person name="Turroni F."/>
            <person name="Duranti S."/>
            <person name="Mancabelli L."/>
            <person name="Mangifesta M."/>
            <person name="Ferrario C."/>
            <person name="Modesto M."/>
            <person name="Mattarelli P."/>
            <person name="Jiri K."/>
            <person name="van Sinderen D."/>
            <person name="Ventura M."/>
        </authorList>
    </citation>
    <scope>NUCLEOTIDE SEQUENCE [LARGE SCALE GENOMIC DNA]</scope>
    <source>
        <strain evidence="2 3">DSM 100202</strain>
    </source>
</reference>
<dbReference type="OrthoDB" id="4229210at2"/>
<feature type="chain" id="PRO_5012650128" evidence="1">
    <location>
        <begin position="31"/>
        <end position="105"/>
    </location>
</feature>
<keyword evidence="1" id="KW-0732">Signal</keyword>
<feature type="signal peptide" evidence="1">
    <location>
        <begin position="1"/>
        <end position="30"/>
    </location>
</feature>
<dbReference type="EMBL" id="MWWY01000013">
    <property type="protein sequence ID" value="OZG65333.1"/>
    <property type="molecule type" value="Genomic_DNA"/>
</dbReference>
<name>A0A261G2D0_9BIFI</name>
<dbReference type="NCBIfam" id="TIGR01653">
    <property type="entry name" value="lactococcin_972"/>
    <property type="match status" value="1"/>
</dbReference>
<keyword evidence="3" id="KW-1185">Reference proteome</keyword>
<evidence type="ECO:0000256" key="1">
    <source>
        <dbReference type="SAM" id="SignalP"/>
    </source>
</evidence>
<comment type="caution">
    <text evidence="2">The sequence shown here is derived from an EMBL/GenBank/DDBJ whole genome shotgun (WGS) entry which is preliminary data.</text>
</comment>
<gene>
    <name evidence="2" type="ORF">BHAP_0611</name>
</gene>
<sequence>MTDKHRRVKAMAAIVLAAGLSLGATGTAMAAVVPAGGGTWNYGIMDFGEGYNWSNYRHPSALHGSSVTGDVGLVRSECAVKKQWSTATAYDSNPLRIDQAYWRYC</sequence>
<protein>
    <submittedName>
        <fullName evidence="2">Bacteriocin, lactococcin 972 family</fullName>
    </submittedName>
</protein>
<dbReference type="RefSeq" id="WP_082440437.1">
    <property type="nucleotide sequence ID" value="NZ_MWWY01000013.1"/>
</dbReference>
<dbReference type="Gene3D" id="2.60.40.2850">
    <property type="match status" value="1"/>
</dbReference>
<accession>A0A261G2D0</accession>
<dbReference type="Proteomes" id="UP000216074">
    <property type="component" value="Unassembled WGS sequence"/>
</dbReference>
<dbReference type="Pfam" id="PF09683">
    <property type="entry name" value="Lactococcin_972"/>
    <property type="match status" value="1"/>
</dbReference>
<dbReference type="AlphaFoldDB" id="A0A261G2D0"/>
<proteinExistence type="predicted"/>
<dbReference type="InterPro" id="IPR006540">
    <property type="entry name" value="Lactococcin_972"/>
</dbReference>